<protein>
    <submittedName>
        <fullName evidence="5">LacI family DNA-binding transcriptional regulator</fullName>
    </submittedName>
</protein>
<dbReference type="InterPro" id="IPR010982">
    <property type="entry name" value="Lambda_DNA-bd_dom_sf"/>
</dbReference>
<dbReference type="PROSITE" id="PS50932">
    <property type="entry name" value="HTH_LACI_2"/>
    <property type="match status" value="1"/>
</dbReference>
<dbReference type="Proteomes" id="UP001597347">
    <property type="component" value="Unassembled WGS sequence"/>
</dbReference>
<dbReference type="Gene3D" id="1.10.260.40">
    <property type="entry name" value="lambda repressor-like DNA-binding domains"/>
    <property type="match status" value="1"/>
</dbReference>
<dbReference type="InterPro" id="IPR046335">
    <property type="entry name" value="LacI/GalR-like_sensor"/>
</dbReference>
<dbReference type="Gene3D" id="3.40.50.2300">
    <property type="match status" value="2"/>
</dbReference>
<evidence type="ECO:0000256" key="1">
    <source>
        <dbReference type="ARBA" id="ARBA00023015"/>
    </source>
</evidence>
<dbReference type="SUPFAM" id="SSF53822">
    <property type="entry name" value="Periplasmic binding protein-like I"/>
    <property type="match status" value="1"/>
</dbReference>
<dbReference type="EMBL" id="JBHUEA010000014">
    <property type="protein sequence ID" value="MFD1721876.1"/>
    <property type="molecule type" value="Genomic_DNA"/>
</dbReference>
<dbReference type="InterPro" id="IPR000843">
    <property type="entry name" value="HTH_LacI"/>
</dbReference>
<accession>A0ABW4LEW3</accession>
<dbReference type="CDD" id="cd01392">
    <property type="entry name" value="HTH_LacI"/>
    <property type="match status" value="1"/>
</dbReference>
<name>A0ABW4LEW3_9MICO</name>
<evidence type="ECO:0000259" key="4">
    <source>
        <dbReference type="PROSITE" id="PS50932"/>
    </source>
</evidence>
<keyword evidence="3" id="KW-0804">Transcription</keyword>
<dbReference type="Pfam" id="PF13377">
    <property type="entry name" value="Peripla_BP_3"/>
    <property type="match status" value="1"/>
</dbReference>
<organism evidence="5 6">
    <name type="scientific">Amnibacterium endophyticum</name>
    <dbReference type="NCBI Taxonomy" id="2109337"/>
    <lineage>
        <taxon>Bacteria</taxon>
        <taxon>Bacillati</taxon>
        <taxon>Actinomycetota</taxon>
        <taxon>Actinomycetes</taxon>
        <taxon>Micrococcales</taxon>
        <taxon>Microbacteriaceae</taxon>
        <taxon>Amnibacterium</taxon>
    </lineage>
</organism>
<sequence>MARAAGVSEATVSRALRRLPHVAPATAQRIEAAAAALGFTPSDSAAALATGRTRLVSVVVPSVVSWFYGSVLEGVDATLRAAGFSAALIDLAQADGVRRRLTARELRSARPIGHVVVGFELDAAEQALLREASAPIVTVGARIEGVPGIGIPEERAAEMVVEHLAALGHRRIGHVGADREEGMNPAVGAARRAAWAAAVARLGLESRPEWFGSGAFRIEASRDAALAMLGAADRPTAVFAASDISAFGVLLAAQALGLRVPEDVSVAGIDDHPFAAAHDLTTVRQSPREQGERAALVLLRGLGVGRGAVPAATPLELVQRASTAPPA</sequence>
<feature type="domain" description="HTH lacI-type" evidence="4">
    <location>
        <begin position="1"/>
        <end position="50"/>
    </location>
</feature>
<dbReference type="GO" id="GO:0003677">
    <property type="term" value="F:DNA binding"/>
    <property type="evidence" value="ECO:0007669"/>
    <property type="project" value="UniProtKB-KW"/>
</dbReference>
<evidence type="ECO:0000313" key="6">
    <source>
        <dbReference type="Proteomes" id="UP001597347"/>
    </source>
</evidence>
<evidence type="ECO:0000256" key="3">
    <source>
        <dbReference type="ARBA" id="ARBA00023163"/>
    </source>
</evidence>
<comment type="caution">
    <text evidence="5">The sequence shown here is derived from an EMBL/GenBank/DDBJ whole genome shotgun (WGS) entry which is preliminary data.</text>
</comment>
<dbReference type="PANTHER" id="PTHR30146">
    <property type="entry name" value="LACI-RELATED TRANSCRIPTIONAL REPRESSOR"/>
    <property type="match status" value="1"/>
</dbReference>
<proteinExistence type="predicted"/>
<keyword evidence="1" id="KW-0805">Transcription regulation</keyword>
<dbReference type="Pfam" id="PF00356">
    <property type="entry name" value="LacI"/>
    <property type="match status" value="1"/>
</dbReference>
<evidence type="ECO:0000256" key="2">
    <source>
        <dbReference type="ARBA" id="ARBA00023125"/>
    </source>
</evidence>
<dbReference type="PANTHER" id="PTHR30146:SF109">
    <property type="entry name" value="HTH-TYPE TRANSCRIPTIONAL REGULATOR GALS"/>
    <property type="match status" value="1"/>
</dbReference>
<keyword evidence="2 5" id="KW-0238">DNA-binding</keyword>
<evidence type="ECO:0000313" key="5">
    <source>
        <dbReference type="EMBL" id="MFD1721876.1"/>
    </source>
</evidence>
<reference evidence="6" key="1">
    <citation type="journal article" date="2019" name="Int. J. Syst. Evol. Microbiol.">
        <title>The Global Catalogue of Microorganisms (GCM) 10K type strain sequencing project: providing services to taxonomists for standard genome sequencing and annotation.</title>
        <authorList>
            <consortium name="The Broad Institute Genomics Platform"/>
            <consortium name="The Broad Institute Genome Sequencing Center for Infectious Disease"/>
            <person name="Wu L."/>
            <person name="Ma J."/>
        </authorList>
    </citation>
    <scope>NUCLEOTIDE SEQUENCE [LARGE SCALE GENOMIC DNA]</scope>
    <source>
        <strain evidence="6">CGMCC 1.12471</strain>
    </source>
</reference>
<gene>
    <name evidence="5" type="ORF">ACFSBI_09960</name>
</gene>
<dbReference type="SUPFAM" id="SSF47413">
    <property type="entry name" value="lambda repressor-like DNA-binding domains"/>
    <property type="match status" value="1"/>
</dbReference>
<keyword evidence="6" id="KW-1185">Reference proteome</keyword>
<dbReference type="InterPro" id="IPR028082">
    <property type="entry name" value="Peripla_BP_I"/>
</dbReference>
<dbReference type="SMART" id="SM00354">
    <property type="entry name" value="HTH_LACI"/>
    <property type="match status" value="1"/>
</dbReference>